<comment type="caution">
    <text evidence="1">The sequence shown here is derived from an EMBL/GenBank/DDBJ whole genome shotgun (WGS) entry which is preliminary data.</text>
</comment>
<dbReference type="Proteomes" id="UP000789525">
    <property type="component" value="Unassembled WGS sequence"/>
</dbReference>
<accession>A0ACA9PYF3</accession>
<protein>
    <submittedName>
        <fullName evidence="1">13785_t:CDS:1</fullName>
    </submittedName>
</protein>
<sequence>VQNPQQKMLPQRLHHQKGDPIGCSQFSSIPHKLVLGSETRELTVDIVSKEIIKNTIESYTKACQKYEEWEKLKYLDVKLLWDNIKPEHVKTELIFLLSYCNKIKGSKREKNLASTIEQLVEIPEWWIRLNQLVEALEVFEFTVDSKFWAKKYLQNLKDDDLTLDKITEMFKNINFCLTRSKVTNNTWEVAREISTSRGFITFLRSLVGHDLKNLINGVDDHSDERLMQADTVSTFIQVKSILEPLLDKKSKDTSSHALNIFFPKFIEVTVNNPVLAGKIRLCNSNYQALKNMYDPHHKRPQGCKYELSRELMPSLINFRPIKHTDNIHVSRELFLRDTPIFLKFVQEAFFRNLLEKNSYLPRFRALNLCFDIRHISNPEFATQKPLANDLNLPR</sequence>
<organism evidence="1 2">
    <name type="scientific">Acaulospora colombiana</name>
    <dbReference type="NCBI Taxonomy" id="27376"/>
    <lineage>
        <taxon>Eukaryota</taxon>
        <taxon>Fungi</taxon>
        <taxon>Fungi incertae sedis</taxon>
        <taxon>Mucoromycota</taxon>
        <taxon>Glomeromycotina</taxon>
        <taxon>Glomeromycetes</taxon>
        <taxon>Diversisporales</taxon>
        <taxon>Acaulosporaceae</taxon>
        <taxon>Acaulospora</taxon>
    </lineage>
</organism>
<evidence type="ECO:0000313" key="1">
    <source>
        <dbReference type="EMBL" id="CAG8726962.1"/>
    </source>
</evidence>
<dbReference type="EMBL" id="CAJVPT010041046">
    <property type="protein sequence ID" value="CAG8726962.1"/>
    <property type="molecule type" value="Genomic_DNA"/>
</dbReference>
<gene>
    <name evidence="1" type="ORF">ACOLOM_LOCUS11423</name>
</gene>
<evidence type="ECO:0000313" key="2">
    <source>
        <dbReference type="Proteomes" id="UP000789525"/>
    </source>
</evidence>
<feature type="non-terminal residue" evidence="1">
    <location>
        <position position="1"/>
    </location>
</feature>
<reference evidence="1" key="1">
    <citation type="submission" date="2021-06" db="EMBL/GenBank/DDBJ databases">
        <authorList>
            <person name="Kallberg Y."/>
            <person name="Tangrot J."/>
            <person name="Rosling A."/>
        </authorList>
    </citation>
    <scope>NUCLEOTIDE SEQUENCE</scope>
    <source>
        <strain evidence="1">CL356</strain>
    </source>
</reference>
<proteinExistence type="predicted"/>
<feature type="non-terminal residue" evidence="1">
    <location>
        <position position="394"/>
    </location>
</feature>
<keyword evidence="2" id="KW-1185">Reference proteome</keyword>
<name>A0ACA9PYF3_9GLOM</name>